<name>A0ABS6IN43_9HYPH</name>
<dbReference type="PANTHER" id="PTHR46865:SF2">
    <property type="entry name" value="MONOOXYGENASE"/>
    <property type="match status" value="1"/>
</dbReference>
<dbReference type="RefSeq" id="WP_216964484.1">
    <property type="nucleotide sequence ID" value="NZ_JAHOPB010000002.1"/>
</dbReference>
<dbReference type="PANTHER" id="PTHR46865">
    <property type="entry name" value="OXIDOREDUCTASE-RELATED"/>
    <property type="match status" value="1"/>
</dbReference>
<dbReference type="InterPro" id="IPR051704">
    <property type="entry name" value="FAD_aromatic-hydroxylase"/>
</dbReference>
<accession>A0ABS6IN43</accession>
<keyword evidence="2" id="KW-0503">Monooxygenase</keyword>
<proteinExistence type="predicted"/>
<evidence type="ECO:0000313" key="3">
    <source>
        <dbReference type="Proteomes" id="UP000727907"/>
    </source>
</evidence>
<feature type="domain" description="FAD-binding" evidence="1">
    <location>
        <begin position="6"/>
        <end position="319"/>
    </location>
</feature>
<keyword evidence="3" id="KW-1185">Reference proteome</keyword>
<comment type="caution">
    <text evidence="2">The sequence shown here is derived from an EMBL/GenBank/DDBJ whole genome shotgun (WGS) entry which is preliminary data.</text>
</comment>
<gene>
    <name evidence="2" type="ORF">KQ910_19750</name>
</gene>
<dbReference type="Pfam" id="PF01494">
    <property type="entry name" value="FAD_binding_3"/>
    <property type="match status" value="1"/>
</dbReference>
<dbReference type="Proteomes" id="UP000727907">
    <property type="component" value="Unassembled WGS sequence"/>
</dbReference>
<keyword evidence="2" id="KW-0560">Oxidoreductase</keyword>
<dbReference type="GO" id="GO:0004497">
    <property type="term" value="F:monooxygenase activity"/>
    <property type="evidence" value="ECO:0007669"/>
    <property type="project" value="UniProtKB-KW"/>
</dbReference>
<organism evidence="2 3">
    <name type="scientific">Reyranella humidisoli</name>
    <dbReference type="NCBI Taxonomy" id="2849149"/>
    <lineage>
        <taxon>Bacteria</taxon>
        <taxon>Pseudomonadati</taxon>
        <taxon>Pseudomonadota</taxon>
        <taxon>Alphaproteobacteria</taxon>
        <taxon>Hyphomicrobiales</taxon>
        <taxon>Reyranellaceae</taxon>
        <taxon>Reyranella</taxon>
    </lineage>
</organism>
<protein>
    <submittedName>
        <fullName evidence="2">FAD-dependent monooxygenase</fullName>
    </submittedName>
</protein>
<evidence type="ECO:0000313" key="2">
    <source>
        <dbReference type="EMBL" id="MBU8876016.1"/>
    </source>
</evidence>
<reference evidence="2 3" key="1">
    <citation type="submission" date="2021-06" db="EMBL/GenBank/DDBJ databases">
        <authorList>
            <person name="Lee D.H."/>
        </authorList>
    </citation>
    <scope>NUCLEOTIDE SEQUENCE [LARGE SCALE GENOMIC DNA]</scope>
    <source>
        <strain evidence="2 3">MMS21-HV4-11</strain>
    </source>
</reference>
<dbReference type="EMBL" id="JAHOPB010000002">
    <property type="protein sequence ID" value="MBU8876016.1"/>
    <property type="molecule type" value="Genomic_DNA"/>
</dbReference>
<dbReference type="InterPro" id="IPR002938">
    <property type="entry name" value="FAD-bd"/>
</dbReference>
<evidence type="ECO:0000259" key="1">
    <source>
        <dbReference type="Pfam" id="PF01494"/>
    </source>
</evidence>
<sequence>MALRSLEVGIVGCGVAGQAAASFLADAGHRVTVLERFREPRPVGAGLLLQPTGLAVLRALGLEQAARTAGARIDGLFGENQKGRPVLDLAYGDLHPAAFGLGIHRSVLFDLLHHRLLASGARLVTDTEIVDVVRDGARAVAADTKGGRHGPFDLLIVADGAHSLLRERVMPGSRAPLYPWGCIWTTVQDSQAFGAAGLLRQRVAGSTIMMGLLPVAPDKLTMFWSLPAADLAAHLPLDLESVRDEALWLWPEAGPTIEYAVAADDFFRATYRHVALPRWNEGPVLFMGDAAHGTSPQLGQGANLGLLDAHALGRSLAEAGDLAEAMNLFARRRGPPSHFYRRASHLVTPLFQSEGQVLGWLRDLTMRHACQAPVLRPMMTSILAGLRRGWLSSESLDADGRYRL</sequence>